<reference evidence="3 4" key="1">
    <citation type="journal article" date="2017" name="Int. J. Syst. Evol. Microbiol.">
        <title>Gemmobacter straminiformis sp. nov., isolated from an artificial fountain.</title>
        <authorList>
            <person name="Kang J.Y."/>
            <person name="Kim M.J."/>
            <person name="Chun J."/>
            <person name="Son K.P."/>
            <person name="Jahng K.Y."/>
        </authorList>
    </citation>
    <scope>NUCLEOTIDE SEQUENCE [LARGE SCALE GENOMIC DNA]</scope>
    <source>
        <strain evidence="3 4">CAM-8</strain>
    </source>
</reference>
<evidence type="ECO:0008006" key="5">
    <source>
        <dbReference type="Google" id="ProtNLM"/>
    </source>
</evidence>
<gene>
    <name evidence="3" type="ORF">H7F16_06485</name>
</gene>
<evidence type="ECO:0000256" key="2">
    <source>
        <dbReference type="SAM" id="MobiDB-lite"/>
    </source>
</evidence>
<sequence length="1149" mass="126877">MDELLKDGFLSRIFSRRSSASVRVEGQVNGSERGSENWADNRHKTVRTLVHEVLSSPACLIVTGYQDFLSALTIILESVPDIASRPPGSIRIVFGTNSDSSRTVGGAGRSVSDEARSHFLGARGLAVSDLADLRAILALEAIERGAISFRAFDANKAAETLGKRPTMLHAKLYVSKERVLSGSANFSNAGMRSNLEFIDDVSDYPDLAKARRESAEAFWKMGEDWTETALEILRGLIRLVSAEEAAARSYVEMTGFIPWMVGGLTSAGRPPQPFQAELVYEAAGTIYEHGFAFVEAPTGAGKTDIGKHLAVVLPVTHGETVLSTGERADQRRLGTLALVPASVHGNWEKNSSSNLSLIKHSHLSKKAREEEAEMNEINRKIQSSASMIVDESHRMSSRYLAPSARSIVFEQSPAIWTACLSATLMGNQGLDGLLAFHEKRSSIYVPPQITSRINEHMAKVRRRSELIRNLQELEDRMAARQVQGDLFERPEVLAEELRRTKSLIVEGGLEPRQIQSDLAASLAPYVVRRQRDCIGESPNRSKSHFTYPPIRLERLDADLTEQQARVIARIKDLAEAITTGTTLVSADPKRAGQAEIRFHDKSRIHIRNFLAVLRSSISFARIEWTQERDSETDQRGRASIGESLRRAERQSRRALQVPPGELPEERPSGDDDSKTPICDRIRRLLDVPALVEIDVQRAKQMADILNRHVQVIFLAERIGVLEVYANLLVRNARKDAEIFVVAPGVPTFGQSKIKHLRSGSDAQDYLAIDGKKADPLKQRAMFLTFQMAEGINLQRASALGIIGVTSDIKAMIQGLGRIDRIDSPHSKIHYFTFDLPGLVLSSDKKARERVESLALLSGVGAKDLPSALVEFAAGDVTELIVRQIRKPRELRPNNKFDMLTRLGRRLNASLVEDMRSNRPRGLWGADLCLLKGKEPSTILVLNGEAGSLRDGCVLPPRLVAVRESGSELIVTGDQSETARLLDDAYALTEAQGRHHVRPTLQDVQDTLSRLLETFGGLTHWDIRPARTVSLLSSLSKFLGSDKSDDGHDLLGSLTLPCLEKLAETWAAILDPSWIRAKQQISSRSKSGIEIPDYLGIEAITRVFLDEPEAYIQSAHDAMQELLDGCRAASDGQTISLLDRVGVIFSVQRS</sequence>
<evidence type="ECO:0000313" key="3">
    <source>
        <dbReference type="EMBL" id="MBC2835149.1"/>
    </source>
</evidence>
<evidence type="ECO:0000313" key="4">
    <source>
        <dbReference type="Proteomes" id="UP000555411"/>
    </source>
</evidence>
<proteinExistence type="predicted"/>
<dbReference type="AlphaFoldDB" id="A0A842I662"/>
<dbReference type="SUPFAM" id="SSF56024">
    <property type="entry name" value="Phospholipase D/nuclease"/>
    <property type="match status" value="1"/>
</dbReference>
<dbReference type="Gene3D" id="3.30.870.10">
    <property type="entry name" value="Endonuclease Chain A"/>
    <property type="match status" value="1"/>
</dbReference>
<feature type="compositionally biased region" description="Basic and acidic residues" evidence="2">
    <location>
        <begin position="663"/>
        <end position="676"/>
    </location>
</feature>
<dbReference type="RefSeq" id="WP_185796775.1">
    <property type="nucleotide sequence ID" value="NZ_JACLQD010000002.1"/>
</dbReference>
<name>A0A842I662_9RHOB</name>
<comment type="caution">
    <text evidence="3">The sequence shown here is derived from an EMBL/GenBank/DDBJ whole genome shotgun (WGS) entry which is preliminary data.</text>
</comment>
<evidence type="ECO:0000256" key="1">
    <source>
        <dbReference type="SAM" id="Coils"/>
    </source>
</evidence>
<keyword evidence="4" id="KW-1185">Reference proteome</keyword>
<dbReference type="SUPFAM" id="SSF52540">
    <property type="entry name" value="P-loop containing nucleoside triphosphate hydrolases"/>
    <property type="match status" value="2"/>
</dbReference>
<feature type="region of interest" description="Disordered" evidence="2">
    <location>
        <begin position="628"/>
        <end position="676"/>
    </location>
</feature>
<accession>A0A842I662</accession>
<dbReference type="Proteomes" id="UP000555411">
    <property type="component" value="Unassembled WGS sequence"/>
</dbReference>
<organism evidence="3 4">
    <name type="scientific">Paragemmobacter straminiformis</name>
    <dbReference type="NCBI Taxonomy" id="2045119"/>
    <lineage>
        <taxon>Bacteria</taxon>
        <taxon>Pseudomonadati</taxon>
        <taxon>Pseudomonadota</taxon>
        <taxon>Alphaproteobacteria</taxon>
        <taxon>Rhodobacterales</taxon>
        <taxon>Paracoccaceae</taxon>
        <taxon>Paragemmobacter</taxon>
    </lineage>
</organism>
<feature type="coiled-coil region" evidence="1">
    <location>
        <begin position="456"/>
        <end position="483"/>
    </location>
</feature>
<dbReference type="EMBL" id="JACLQD010000002">
    <property type="protein sequence ID" value="MBC2835149.1"/>
    <property type="molecule type" value="Genomic_DNA"/>
</dbReference>
<dbReference type="InterPro" id="IPR027417">
    <property type="entry name" value="P-loop_NTPase"/>
</dbReference>
<keyword evidence="1" id="KW-0175">Coiled coil</keyword>
<feature type="coiled-coil region" evidence="1">
    <location>
        <begin position="360"/>
        <end position="387"/>
    </location>
</feature>
<protein>
    <recommendedName>
        <fullName evidence="5">PLD-like domain-containing protein</fullName>
    </recommendedName>
</protein>
<dbReference type="Gene3D" id="3.40.50.300">
    <property type="entry name" value="P-loop containing nucleotide triphosphate hydrolases"/>
    <property type="match status" value="1"/>
</dbReference>